<evidence type="ECO:0008006" key="3">
    <source>
        <dbReference type="Google" id="ProtNLM"/>
    </source>
</evidence>
<dbReference type="AlphaFoldDB" id="A0A8S0U8A9"/>
<evidence type="ECO:0000313" key="1">
    <source>
        <dbReference type="EMBL" id="CAA3014498.1"/>
    </source>
</evidence>
<name>A0A8S0U8A9_OLEEU</name>
<sequence length="305" mass="34308">MADKPSRALVLYGDGLARFVSPTHTHLHSFATRACCGFLALPNSPPSENEDVRIFREFSELLDASEAYENMVAREFVGDKSQEMHVVPTVPERFNGMKAAIITNNSSLNSLGSRLGLNVLHWNKLNLSLLATELLKLLGFQEGKTLETNQFDLIFVHVGADEKINDLKDIEFITHLVGELMHMAQPESDIGSRLHMSIIMSYGATLDDDNSIFVVSDAKLKINNELSLLFPRQSYTMKGGKPNKNIRHYSPMLVGQWQNAVTRKDMVEEFSFRDFIEHGGNLVIPADRFLHEVAFKLWKAPKYGA</sequence>
<protein>
    <recommendedName>
        <fullName evidence="3">AT5G11810-like protein</fullName>
    </recommendedName>
</protein>
<organism evidence="1 2">
    <name type="scientific">Olea europaea subsp. europaea</name>
    <dbReference type="NCBI Taxonomy" id="158383"/>
    <lineage>
        <taxon>Eukaryota</taxon>
        <taxon>Viridiplantae</taxon>
        <taxon>Streptophyta</taxon>
        <taxon>Embryophyta</taxon>
        <taxon>Tracheophyta</taxon>
        <taxon>Spermatophyta</taxon>
        <taxon>Magnoliopsida</taxon>
        <taxon>eudicotyledons</taxon>
        <taxon>Gunneridae</taxon>
        <taxon>Pentapetalae</taxon>
        <taxon>asterids</taxon>
        <taxon>lamiids</taxon>
        <taxon>Lamiales</taxon>
        <taxon>Oleaceae</taxon>
        <taxon>Oleeae</taxon>
        <taxon>Olea</taxon>
    </lineage>
</organism>
<dbReference type="PANTHER" id="PTHR35506">
    <property type="entry name" value="OS02G0135600 PROTEIN"/>
    <property type="match status" value="1"/>
</dbReference>
<dbReference type="OrthoDB" id="1891406at2759"/>
<accession>A0A8S0U8A9</accession>
<dbReference type="Gramene" id="OE9A041001T1">
    <property type="protein sequence ID" value="OE9A041001C1"/>
    <property type="gene ID" value="OE9A041001"/>
</dbReference>
<gene>
    <name evidence="1" type="ORF">OLEA9_A041001</name>
</gene>
<dbReference type="PANTHER" id="PTHR35506:SF1">
    <property type="entry name" value="OS02G0135600 PROTEIN"/>
    <property type="match status" value="1"/>
</dbReference>
<dbReference type="Proteomes" id="UP000594638">
    <property type="component" value="Unassembled WGS sequence"/>
</dbReference>
<keyword evidence="2" id="KW-1185">Reference proteome</keyword>
<comment type="caution">
    <text evidence="1">The sequence shown here is derived from an EMBL/GenBank/DDBJ whole genome shotgun (WGS) entry which is preliminary data.</text>
</comment>
<dbReference type="EMBL" id="CACTIH010007491">
    <property type="protein sequence ID" value="CAA3014498.1"/>
    <property type="molecule type" value="Genomic_DNA"/>
</dbReference>
<reference evidence="1 2" key="1">
    <citation type="submission" date="2019-12" db="EMBL/GenBank/DDBJ databases">
        <authorList>
            <person name="Alioto T."/>
            <person name="Alioto T."/>
            <person name="Gomez Garrido J."/>
        </authorList>
    </citation>
    <scope>NUCLEOTIDE SEQUENCE [LARGE SCALE GENOMIC DNA]</scope>
</reference>
<proteinExistence type="predicted"/>
<evidence type="ECO:0000313" key="2">
    <source>
        <dbReference type="Proteomes" id="UP000594638"/>
    </source>
</evidence>